<reference evidence="2 3" key="1">
    <citation type="submission" date="2020-07" db="EMBL/GenBank/DDBJ databases">
        <title>Draft whole-genome sequence of Heliobacterium chlorum DSM 3682, type strain.</title>
        <authorList>
            <person name="Kyndt J.A."/>
            <person name="Meyer T.E."/>
            <person name="Imhoff J.F."/>
        </authorList>
    </citation>
    <scope>NUCLEOTIDE SEQUENCE [LARGE SCALE GENOMIC DNA]</scope>
    <source>
        <strain evidence="2 3">DSM 3682</strain>
    </source>
</reference>
<dbReference type="Proteomes" id="UP000617402">
    <property type="component" value="Unassembled WGS sequence"/>
</dbReference>
<evidence type="ECO:0000313" key="3">
    <source>
        <dbReference type="Proteomes" id="UP000617402"/>
    </source>
</evidence>
<keyword evidence="3" id="KW-1185">Reference proteome</keyword>
<name>A0ABR7T6V1_HELCL</name>
<feature type="region of interest" description="Disordered" evidence="1">
    <location>
        <begin position="35"/>
        <end position="54"/>
    </location>
</feature>
<dbReference type="Pfam" id="PF13384">
    <property type="entry name" value="HTH_23"/>
    <property type="match status" value="1"/>
</dbReference>
<dbReference type="EMBL" id="JACVHF010000019">
    <property type="protein sequence ID" value="MBC9785827.1"/>
    <property type="molecule type" value="Genomic_DNA"/>
</dbReference>
<comment type="caution">
    <text evidence="2">The sequence shown here is derived from an EMBL/GenBank/DDBJ whole genome shotgun (WGS) entry which is preliminary data.</text>
</comment>
<organism evidence="2 3">
    <name type="scientific">Heliobacterium chlorum</name>
    <dbReference type="NCBI Taxonomy" id="2698"/>
    <lineage>
        <taxon>Bacteria</taxon>
        <taxon>Bacillati</taxon>
        <taxon>Bacillota</taxon>
        <taxon>Clostridia</taxon>
        <taxon>Eubacteriales</taxon>
        <taxon>Heliobacteriaceae</taxon>
        <taxon>Heliobacterium</taxon>
    </lineage>
</organism>
<accession>A0ABR7T6V1</accession>
<sequence>MLVRQGKTDEEIAAIFQVSTRTVIRWRKEFQLRKARGGTRPGAGRKKRDDDENIPKPMVRWRKLHISLEKLVIVCRSQYKEERTRKGQQRFKARSRELPNYTVEPRLLRGQY</sequence>
<proteinExistence type="predicted"/>
<evidence type="ECO:0000256" key="1">
    <source>
        <dbReference type="SAM" id="MobiDB-lite"/>
    </source>
</evidence>
<dbReference type="RefSeq" id="WP_188041259.1">
    <property type="nucleotide sequence ID" value="NZ_JACVHF010000019.1"/>
</dbReference>
<evidence type="ECO:0000313" key="2">
    <source>
        <dbReference type="EMBL" id="MBC9785827.1"/>
    </source>
</evidence>
<gene>
    <name evidence="2" type="ORF">H1S01_15180</name>
</gene>
<protein>
    <submittedName>
        <fullName evidence="2">Helix-turn-helix domain-containing protein</fullName>
    </submittedName>
</protein>